<comment type="caution">
    <text evidence="10">The sequence shown here is derived from an EMBL/GenBank/DDBJ whole genome shotgun (WGS) entry which is preliminary data.</text>
</comment>
<evidence type="ECO:0000256" key="1">
    <source>
        <dbReference type="ARBA" id="ARBA00004328"/>
    </source>
</evidence>
<gene>
    <name evidence="10" type="ORF">IW967_02885</name>
</gene>
<evidence type="ECO:0000256" key="2">
    <source>
        <dbReference type="ARBA" id="ARBA00011738"/>
    </source>
</evidence>
<sequence>MTKAELVAEIAARVELSKSQVLQVLNSFCEVATERLQAGEEVVLPPLGKFRYVVRAARQYRNPQTGEMIEAPEKATVRFLPSSALKGRVN</sequence>
<reference evidence="10 11" key="1">
    <citation type="submission" date="2020-11" db="EMBL/GenBank/DDBJ databases">
        <title>Genomic insight of Alicyclobacillus mali FL 18 reveals a new arsenic-resistant strain, with potential in environmental biotechnology.</title>
        <authorList>
            <person name="Fiorentino G."/>
            <person name="Gallo G."/>
            <person name="Aulitto M."/>
        </authorList>
    </citation>
    <scope>NUCLEOTIDE SEQUENCE [LARGE SCALE GENOMIC DNA]</scope>
    <source>
        <strain evidence="10 11">FL 18</strain>
    </source>
</reference>
<dbReference type="RefSeq" id="WP_195867063.1">
    <property type="nucleotide sequence ID" value="NZ_JADPKZ010000028.1"/>
</dbReference>
<evidence type="ECO:0000256" key="9">
    <source>
        <dbReference type="RuleBase" id="RU003939"/>
    </source>
</evidence>
<evidence type="ECO:0000313" key="10">
    <source>
        <dbReference type="EMBL" id="MBF8376818.1"/>
    </source>
</evidence>
<dbReference type="Pfam" id="PF00216">
    <property type="entry name" value="Bac_DNA_binding"/>
    <property type="match status" value="1"/>
</dbReference>
<keyword evidence="5" id="KW-0426">Late protein</keyword>
<dbReference type="EMBL" id="JADPKZ010000028">
    <property type="protein sequence ID" value="MBF8376818.1"/>
    <property type="molecule type" value="Genomic_DNA"/>
</dbReference>
<keyword evidence="11" id="KW-1185">Reference proteome</keyword>
<evidence type="ECO:0000256" key="7">
    <source>
        <dbReference type="ARBA" id="ARBA00033227"/>
    </source>
</evidence>
<protein>
    <recommendedName>
        <fullName evidence="3">Viral histone-like protein</fullName>
    </recommendedName>
    <alternativeName>
        <fullName evidence="7">DNA-binding protein pA104R</fullName>
    </alternativeName>
    <alternativeName>
        <fullName evidence="6">pA104R</fullName>
    </alternativeName>
</protein>
<evidence type="ECO:0000256" key="8">
    <source>
        <dbReference type="ARBA" id="ARBA00046140"/>
    </source>
</evidence>
<dbReference type="Gene3D" id="4.10.520.10">
    <property type="entry name" value="IHF-like DNA-binding proteins"/>
    <property type="match status" value="1"/>
</dbReference>
<dbReference type="InterPro" id="IPR010992">
    <property type="entry name" value="IHF-like_DNA-bd_dom_sf"/>
</dbReference>
<proteinExistence type="inferred from homology"/>
<dbReference type="SUPFAM" id="SSF47729">
    <property type="entry name" value="IHF-like DNA-binding proteins"/>
    <property type="match status" value="1"/>
</dbReference>
<evidence type="ECO:0000256" key="6">
    <source>
        <dbReference type="ARBA" id="ARBA00033120"/>
    </source>
</evidence>
<organism evidence="10 11">
    <name type="scientific">Alicyclobacillus mali</name>
    <name type="common">ex Roth et al. 2021</name>
    <dbReference type="NCBI Taxonomy" id="1123961"/>
    <lineage>
        <taxon>Bacteria</taxon>
        <taxon>Bacillati</taxon>
        <taxon>Bacillota</taxon>
        <taxon>Bacilli</taxon>
        <taxon>Bacillales</taxon>
        <taxon>Alicyclobacillaceae</taxon>
        <taxon>Alicyclobacillus</taxon>
    </lineage>
</organism>
<name>A0ABS0F0H8_9BACL</name>
<comment type="function">
    <text evidence="8">DNA-binding protein that plays a critical role in nucleoid compaction, genome replication and DNA replication and transcription. Binds to both ssDNA and dsDNA with a binding site covering about 15 nucleotides. Displays DNA-supercoiling activity only when associated with the viral DNA topoisomerase 2.</text>
</comment>
<comment type="subcellular location">
    <subcellularLocation>
        <location evidence="1">Virion</location>
    </subcellularLocation>
</comment>
<dbReference type="PANTHER" id="PTHR33175:SF13">
    <property type="entry name" value="HISTONE-LIKE PROTEIN"/>
    <property type="match status" value="1"/>
</dbReference>
<dbReference type="PANTHER" id="PTHR33175">
    <property type="entry name" value="DNA-BINDING PROTEIN HU"/>
    <property type="match status" value="1"/>
</dbReference>
<evidence type="ECO:0000256" key="5">
    <source>
        <dbReference type="ARBA" id="ARBA00022921"/>
    </source>
</evidence>
<dbReference type="InterPro" id="IPR000119">
    <property type="entry name" value="Hist_DNA-bd"/>
</dbReference>
<dbReference type="Proteomes" id="UP000642910">
    <property type="component" value="Unassembled WGS sequence"/>
</dbReference>
<accession>A0ABS0F0H8</accession>
<dbReference type="SMART" id="SM00411">
    <property type="entry name" value="BHL"/>
    <property type="match status" value="1"/>
</dbReference>
<evidence type="ECO:0000313" key="11">
    <source>
        <dbReference type="Proteomes" id="UP000642910"/>
    </source>
</evidence>
<keyword evidence="4" id="KW-0235">DNA replication</keyword>
<dbReference type="CDD" id="cd00591">
    <property type="entry name" value="HU_IHF"/>
    <property type="match status" value="1"/>
</dbReference>
<dbReference type="GO" id="GO:0003677">
    <property type="term" value="F:DNA binding"/>
    <property type="evidence" value="ECO:0007669"/>
    <property type="project" value="UniProtKB-KW"/>
</dbReference>
<comment type="similarity">
    <text evidence="9">Belongs to the bacterial histone-like protein family.</text>
</comment>
<keyword evidence="10" id="KW-0238">DNA-binding</keyword>
<evidence type="ECO:0000256" key="3">
    <source>
        <dbReference type="ARBA" id="ARBA00016145"/>
    </source>
</evidence>
<evidence type="ECO:0000256" key="4">
    <source>
        <dbReference type="ARBA" id="ARBA00022705"/>
    </source>
</evidence>
<comment type="subunit">
    <text evidence="2">Homodimer.</text>
</comment>